<organism evidence="3 4">
    <name type="scientific">Chytriomyces confervae</name>
    <dbReference type="NCBI Taxonomy" id="246404"/>
    <lineage>
        <taxon>Eukaryota</taxon>
        <taxon>Fungi</taxon>
        <taxon>Fungi incertae sedis</taxon>
        <taxon>Chytridiomycota</taxon>
        <taxon>Chytridiomycota incertae sedis</taxon>
        <taxon>Chytridiomycetes</taxon>
        <taxon>Chytridiales</taxon>
        <taxon>Chytriomycetaceae</taxon>
        <taxon>Chytriomyces</taxon>
    </lineage>
</organism>
<dbReference type="PANTHER" id="PTHR33050">
    <property type="entry name" value="REVERSE TRANSCRIPTASE DOMAIN-CONTAINING PROTEIN"/>
    <property type="match status" value="1"/>
</dbReference>
<evidence type="ECO:0000313" key="3">
    <source>
        <dbReference type="EMBL" id="TPX56387.1"/>
    </source>
</evidence>
<evidence type="ECO:0000256" key="1">
    <source>
        <dbReference type="ARBA" id="ARBA00023172"/>
    </source>
</evidence>
<sequence>MRKHLLVPTRRLSALAKLLLLLLSILLSVVAIFYLTIEGVRQNGIHGIALSDSDLEHYSPALRMALVIPFTASDTSQVLKNLHTTWLQHAPCNIHRNYAASIDLVFYFHRDILTHTNTVQQLINSIESEPALKQCFASVRFVNALLTMDEDAYPFGPSRMFFKLFNTLKRHPLLGVASSSLPGKREAGMHHQVIYYMEPDNLPCRANWLDRIYEEASIPGDFWMRGSILRNEDASVGEWTFAEHINGNAFYRVDDAAFLTFLSLVEGEMSRDVNGDQYLHSYDVAIDLKDGDPRLLSLRSPDHFVAGGVNASSLTAWRCVTANLANGAKILNWTSGLNHVLLSFLNTTLEEDLRSGAAELVGPCETMPPPFLVYPIGVEPTKPRRIGDARYLNSFTAAPKHHPETLRHLACWACSLLTVADVKACYYNFCLKESSWKYFGFSWDYKGKKCSFVSKSRQIKCCVFYDDFAIGELLASKGSPATRVLSATYVLLALGDDLGLSFGKKSQKKRQDFLTLLRSFVLEEFVNHSTLERFTGKCAHLSLAFQGGHAFTSEQYMALAAGTRGSRIRIGDCLREELQEWECLDLDRTDRWVGARWLSAKHATIEVRLETDANDFWLGAALIVGDKKSLMGEEAPDWMLPGEGISINVREAQVLLAAMCEFAEQLRHKWVDVWLNSQVLVMCLMHGSSTQPLINDILKEVWRLARVINCHIVPHHFSSEANATADGITQEDLGNNYRLNQALFKTLERTFGPFTADAMASSVIAKCPRFFSRYQCQGSFGQNLLAMQPRRSERLYVFPPFSMLAAVVEFLLDSNAAFLIVFPQNWDSWWLALLWRAKSAKRIGKKGNTNVFSRYNKKTKTITPLPNPSDMWGDFRFCFRCGEPAPDIQPTGTVVVNEEYIAAHATTLKGVWLATSKAVELELSRLASFLTSRATRPAVGVQMATPQDIVEYLIGKELDGRTQYHSSLCPRALSAKVGSRINKDCDPFTCQIRAAPGSIRTAASHLKSGLAGLGLLGPWNAGQVGQSGHQPGDLVRLRTPGLTWLPDRSGVVVTLTMGKTASRSNPDRFVMRDKKYLTALTLYAHDCKWAGIDLTVGARYVFPKIEEHGEDDAPTSAPRANDMFQSLLKELGDFQGETLYGFRVGGAVAAALDTSNLQVVQAAGGWHSLDSAKHYSQWAVVAAHDSAEDAPLEVTRQWLTSRSDYAYFT</sequence>
<keyword evidence="2" id="KW-1133">Transmembrane helix</keyword>
<dbReference type="InterPro" id="IPR052055">
    <property type="entry name" value="Hepadnavirus_pol/RT"/>
</dbReference>
<dbReference type="Gene3D" id="1.10.443.10">
    <property type="entry name" value="Intergrase catalytic core"/>
    <property type="match status" value="1"/>
</dbReference>
<dbReference type="Proteomes" id="UP000320333">
    <property type="component" value="Unassembled WGS sequence"/>
</dbReference>
<feature type="transmembrane region" description="Helical" evidence="2">
    <location>
        <begin position="12"/>
        <end position="35"/>
    </location>
</feature>
<dbReference type="GO" id="GO:0003677">
    <property type="term" value="F:DNA binding"/>
    <property type="evidence" value="ECO:0007669"/>
    <property type="project" value="InterPro"/>
</dbReference>
<keyword evidence="4" id="KW-1185">Reference proteome</keyword>
<comment type="caution">
    <text evidence="3">The sequence shown here is derived from an EMBL/GenBank/DDBJ whole genome shotgun (WGS) entry which is preliminary data.</text>
</comment>
<keyword evidence="2" id="KW-0812">Transmembrane</keyword>
<gene>
    <name evidence="3" type="ORF">CcCBS67573_g09355</name>
</gene>
<evidence type="ECO:0000313" key="4">
    <source>
        <dbReference type="Proteomes" id="UP000320333"/>
    </source>
</evidence>
<dbReference type="AlphaFoldDB" id="A0A507DYW5"/>
<keyword evidence="1" id="KW-0233">DNA recombination</keyword>
<proteinExistence type="predicted"/>
<dbReference type="PANTHER" id="PTHR33050:SF7">
    <property type="entry name" value="RIBONUCLEASE H"/>
    <property type="match status" value="1"/>
</dbReference>
<evidence type="ECO:0000256" key="2">
    <source>
        <dbReference type="SAM" id="Phobius"/>
    </source>
</evidence>
<accession>A0A507DYW5</accession>
<dbReference type="GO" id="GO:0015074">
    <property type="term" value="P:DNA integration"/>
    <property type="evidence" value="ECO:0007669"/>
    <property type="project" value="InterPro"/>
</dbReference>
<dbReference type="InterPro" id="IPR011010">
    <property type="entry name" value="DNA_brk_join_enz"/>
</dbReference>
<protein>
    <submittedName>
        <fullName evidence="3">Uncharacterized protein</fullName>
    </submittedName>
</protein>
<dbReference type="SUPFAM" id="SSF56672">
    <property type="entry name" value="DNA/RNA polymerases"/>
    <property type="match status" value="1"/>
</dbReference>
<dbReference type="InterPro" id="IPR013762">
    <property type="entry name" value="Integrase-like_cat_sf"/>
</dbReference>
<dbReference type="EMBL" id="QEAP01000804">
    <property type="protein sequence ID" value="TPX56387.1"/>
    <property type="molecule type" value="Genomic_DNA"/>
</dbReference>
<reference evidence="3 4" key="1">
    <citation type="journal article" date="2019" name="Sci. Rep.">
        <title>Comparative genomics of chytrid fungi reveal insights into the obligate biotrophic and pathogenic lifestyle of Synchytrium endobioticum.</title>
        <authorList>
            <person name="van de Vossenberg B.T.L.H."/>
            <person name="Warris S."/>
            <person name="Nguyen H.D.T."/>
            <person name="van Gent-Pelzer M.P.E."/>
            <person name="Joly D.L."/>
            <person name="van de Geest H.C."/>
            <person name="Bonants P.J.M."/>
            <person name="Smith D.S."/>
            <person name="Levesque C.A."/>
            <person name="van der Lee T.A.J."/>
        </authorList>
    </citation>
    <scope>NUCLEOTIDE SEQUENCE [LARGE SCALE GENOMIC DNA]</scope>
    <source>
        <strain evidence="3 4">CBS 675.73</strain>
    </source>
</reference>
<keyword evidence="2" id="KW-0472">Membrane</keyword>
<dbReference type="InterPro" id="IPR043502">
    <property type="entry name" value="DNA/RNA_pol_sf"/>
</dbReference>
<dbReference type="OrthoDB" id="540503at2759"/>
<dbReference type="GO" id="GO:0006310">
    <property type="term" value="P:DNA recombination"/>
    <property type="evidence" value="ECO:0007669"/>
    <property type="project" value="UniProtKB-KW"/>
</dbReference>
<name>A0A507DYW5_9FUNG</name>
<dbReference type="SUPFAM" id="SSF56349">
    <property type="entry name" value="DNA breaking-rejoining enzymes"/>
    <property type="match status" value="1"/>
</dbReference>